<keyword evidence="4 7" id="KW-0106">Calcium</keyword>
<dbReference type="InterPro" id="IPR002126">
    <property type="entry name" value="Cadherin-like_dom"/>
</dbReference>
<dbReference type="PROSITE" id="PS00232">
    <property type="entry name" value="CADHERIN_1"/>
    <property type="match status" value="1"/>
</dbReference>
<feature type="domain" description="Cadherin" evidence="8">
    <location>
        <begin position="34"/>
        <end position="151"/>
    </location>
</feature>
<keyword evidence="2" id="KW-0812">Transmembrane</keyword>
<dbReference type="SUPFAM" id="SSF49313">
    <property type="entry name" value="Cadherin-like"/>
    <property type="match status" value="1"/>
</dbReference>
<dbReference type="AlphaFoldDB" id="A0A914NWC6"/>
<name>A0A914NWC6_MELIC</name>
<protein>
    <submittedName>
        <fullName evidence="10">Cadherin domain-containing protein</fullName>
    </submittedName>
</protein>
<dbReference type="GO" id="GO:0007156">
    <property type="term" value="P:homophilic cell adhesion via plasma membrane adhesion molecules"/>
    <property type="evidence" value="ECO:0007669"/>
    <property type="project" value="InterPro"/>
</dbReference>
<evidence type="ECO:0000256" key="7">
    <source>
        <dbReference type="PROSITE-ProRule" id="PRU00043"/>
    </source>
</evidence>
<dbReference type="GO" id="GO:0005509">
    <property type="term" value="F:calcium ion binding"/>
    <property type="evidence" value="ECO:0007669"/>
    <property type="project" value="UniProtKB-UniRule"/>
</dbReference>
<reference evidence="10" key="1">
    <citation type="submission" date="2022-11" db="UniProtKB">
        <authorList>
            <consortium name="WormBaseParasite"/>
        </authorList>
    </citation>
    <scope>IDENTIFICATION</scope>
</reference>
<dbReference type="PROSITE" id="PS50268">
    <property type="entry name" value="CADHERIN_2"/>
    <property type="match status" value="1"/>
</dbReference>
<sequence>VNRSSLHPKSLELCQIATAEILIDDVNDHSPKFTQKVYRFRIDPFPYNNTEVGSLRAVDGDAEEFGHLRYRILDEFVPDGHGGEEPLPFVLFQADGAATLFFVIKPMHLQLFQQPYKPQSEYTFTVEAYDSDEDPRTARVSVNVRIEEEKEVLEEQQQHHHHLTNNEQLLDEVRGERKHQRSAVNEEIEGGEEDISPKAWATRIRTVDKDVPPILIRRQGKSSTSTTTSNTNTFKNTNQHLRLRNEIKFSQNNYIFRMFGNLFEGQTIGWVSSVKRRMSEEGDLEDRDGNKEEILDIEKEEESLIEYAVEEGIDGFVGVDMFSGRLFVGPKLVGGAERFEEIRFSVAAMHPRDGRIWFMRPIDFYASNDSLCVQSTKNSIFLGVEKLGYGTKTSHHVRDLSPLGLGPFLALSLEISESYNCFSEIFKNW</sequence>
<dbReference type="PANTHER" id="PTHR24026">
    <property type="entry name" value="FAT ATYPICAL CADHERIN-RELATED"/>
    <property type="match status" value="1"/>
</dbReference>
<organism evidence="9 10">
    <name type="scientific">Meloidogyne incognita</name>
    <name type="common">Southern root-knot nematode worm</name>
    <name type="synonym">Oxyuris incognita</name>
    <dbReference type="NCBI Taxonomy" id="6306"/>
    <lineage>
        <taxon>Eukaryota</taxon>
        <taxon>Metazoa</taxon>
        <taxon>Ecdysozoa</taxon>
        <taxon>Nematoda</taxon>
        <taxon>Chromadorea</taxon>
        <taxon>Rhabditida</taxon>
        <taxon>Tylenchina</taxon>
        <taxon>Tylenchomorpha</taxon>
        <taxon>Tylenchoidea</taxon>
        <taxon>Meloidogynidae</taxon>
        <taxon>Meloidogyninae</taxon>
        <taxon>Meloidogyne</taxon>
        <taxon>Meloidogyne incognita group</taxon>
    </lineage>
</organism>
<proteinExistence type="predicted"/>
<dbReference type="WBParaSite" id="Minc3s11645g45040">
    <property type="protein sequence ID" value="Minc3s11645g45040"/>
    <property type="gene ID" value="Minc3s11645g45040"/>
</dbReference>
<accession>A0A914NWC6</accession>
<evidence type="ECO:0000313" key="10">
    <source>
        <dbReference type="WBParaSite" id="Minc3s11645g45040"/>
    </source>
</evidence>
<dbReference type="InterPro" id="IPR015919">
    <property type="entry name" value="Cadherin-like_sf"/>
</dbReference>
<dbReference type="Proteomes" id="UP000887563">
    <property type="component" value="Unplaced"/>
</dbReference>
<dbReference type="PANTHER" id="PTHR24026:SF126">
    <property type="entry name" value="PROTOCADHERIN FAT 4"/>
    <property type="match status" value="1"/>
</dbReference>
<keyword evidence="6" id="KW-0472">Membrane</keyword>
<dbReference type="GO" id="GO:0005886">
    <property type="term" value="C:plasma membrane"/>
    <property type="evidence" value="ECO:0007669"/>
    <property type="project" value="UniProtKB-SubCell"/>
</dbReference>
<dbReference type="InterPro" id="IPR020894">
    <property type="entry name" value="Cadherin_CS"/>
</dbReference>
<evidence type="ECO:0000256" key="3">
    <source>
        <dbReference type="ARBA" id="ARBA00022737"/>
    </source>
</evidence>
<comment type="subcellular location">
    <subcellularLocation>
        <location evidence="1">Membrane</location>
    </subcellularLocation>
</comment>
<evidence type="ECO:0000313" key="9">
    <source>
        <dbReference type="Proteomes" id="UP000887563"/>
    </source>
</evidence>
<evidence type="ECO:0000256" key="6">
    <source>
        <dbReference type="ARBA" id="ARBA00023136"/>
    </source>
</evidence>
<dbReference type="CDD" id="cd11304">
    <property type="entry name" value="Cadherin_repeat"/>
    <property type="match status" value="1"/>
</dbReference>
<evidence type="ECO:0000256" key="2">
    <source>
        <dbReference type="ARBA" id="ARBA00022692"/>
    </source>
</evidence>
<keyword evidence="3" id="KW-0677">Repeat</keyword>
<evidence type="ECO:0000256" key="1">
    <source>
        <dbReference type="ARBA" id="ARBA00004370"/>
    </source>
</evidence>
<evidence type="ECO:0000256" key="4">
    <source>
        <dbReference type="ARBA" id="ARBA00022837"/>
    </source>
</evidence>
<keyword evidence="9" id="KW-1185">Reference proteome</keyword>
<keyword evidence="5" id="KW-1133">Transmembrane helix</keyword>
<dbReference type="Gene3D" id="2.60.40.60">
    <property type="entry name" value="Cadherins"/>
    <property type="match status" value="1"/>
</dbReference>
<dbReference type="SMART" id="SM00112">
    <property type="entry name" value="CA"/>
    <property type="match status" value="1"/>
</dbReference>
<evidence type="ECO:0000256" key="5">
    <source>
        <dbReference type="ARBA" id="ARBA00022989"/>
    </source>
</evidence>
<evidence type="ECO:0000259" key="8">
    <source>
        <dbReference type="PROSITE" id="PS50268"/>
    </source>
</evidence>